<dbReference type="InterPro" id="IPR050251">
    <property type="entry name" value="HpcH-HpaI_aldolase"/>
</dbReference>
<gene>
    <name evidence="5" type="ORF">METZ01_LOCUS207926</name>
</gene>
<dbReference type="InterPro" id="IPR005000">
    <property type="entry name" value="Aldolase/citrate-lyase_domain"/>
</dbReference>
<dbReference type="InterPro" id="IPR040442">
    <property type="entry name" value="Pyrv_kinase-like_dom_sf"/>
</dbReference>
<name>A0A382EXJ8_9ZZZZ</name>
<dbReference type="GO" id="GO:0005737">
    <property type="term" value="C:cytoplasm"/>
    <property type="evidence" value="ECO:0007669"/>
    <property type="project" value="TreeGrafter"/>
</dbReference>
<dbReference type="Gene3D" id="3.20.20.60">
    <property type="entry name" value="Phosphoenolpyruvate-binding domains"/>
    <property type="match status" value="1"/>
</dbReference>
<protein>
    <recommendedName>
        <fullName evidence="4">HpcH/HpaI aldolase/citrate lyase domain-containing protein</fullName>
    </recommendedName>
</protein>
<dbReference type="GO" id="GO:0046872">
    <property type="term" value="F:metal ion binding"/>
    <property type="evidence" value="ECO:0007669"/>
    <property type="project" value="UniProtKB-KW"/>
</dbReference>
<dbReference type="AlphaFoldDB" id="A0A382EXJ8"/>
<comment type="similarity">
    <text evidence="1">Belongs to the HpcH/HpaI aldolase family.</text>
</comment>
<evidence type="ECO:0000256" key="3">
    <source>
        <dbReference type="ARBA" id="ARBA00023239"/>
    </source>
</evidence>
<evidence type="ECO:0000259" key="4">
    <source>
        <dbReference type="Pfam" id="PF03328"/>
    </source>
</evidence>
<proteinExistence type="inferred from homology"/>
<feature type="domain" description="HpcH/HpaI aldolase/citrate lyase" evidence="4">
    <location>
        <begin position="33"/>
        <end position="217"/>
    </location>
</feature>
<evidence type="ECO:0000256" key="1">
    <source>
        <dbReference type="ARBA" id="ARBA00005568"/>
    </source>
</evidence>
<reference evidence="5" key="1">
    <citation type="submission" date="2018-05" db="EMBL/GenBank/DDBJ databases">
        <authorList>
            <person name="Lanie J.A."/>
            <person name="Ng W.-L."/>
            <person name="Kazmierczak K.M."/>
            <person name="Andrzejewski T.M."/>
            <person name="Davidsen T.M."/>
            <person name="Wayne K.J."/>
            <person name="Tettelin H."/>
            <person name="Glass J.I."/>
            <person name="Rusch D."/>
            <person name="Podicherti R."/>
            <person name="Tsui H.-C.T."/>
            <person name="Winkler M.E."/>
        </authorList>
    </citation>
    <scope>NUCLEOTIDE SEQUENCE</scope>
</reference>
<dbReference type="PANTHER" id="PTHR30502:SF0">
    <property type="entry name" value="PHOSPHOENOLPYRUVATE CARBOXYLASE FAMILY PROTEIN"/>
    <property type="match status" value="1"/>
</dbReference>
<sequence>MARLNRIIERFEQGKPAFGAWVNNGNLDDTIWVTDSGYDYCLIENEHHGLDFSKLRMTLQALISRKRILETGNLQAHPTPIVRVTPNTREQNQWIIKHTLDLGPYGIMMPVLETVEDARAAVVACRYPQRQGASDYEPKGERGWHPHDFAVRYWGLSVEEYTEKADLWPLDSDGELLIIGIIETVKGVKNLADILEYEKGIGVIMAGAGDLSVDMGLGGA</sequence>
<dbReference type="SUPFAM" id="SSF51621">
    <property type="entry name" value="Phosphoenolpyruvate/pyruvate domain"/>
    <property type="match status" value="1"/>
</dbReference>
<feature type="non-terminal residue" evidence="5">
    <location>
        <position position="220"/>
    </location>
</feature>
<keyword evidence="3" id="KW-0456">Lyase</keyword>
<dbReference type="Pfam" id="PF03328">
    <property type="entry name" value="HpcH_HpaI"/>
    <property type="match status" value="1"/>
</dbReference>
<dbReference type="EMBL" id="UINC01046711">
    <property type="protein sequence ID" value="SVB55072.1"/>
    <property type="molecule type" value="Genomic_DNA"/>
</dbReference>
<dbReference type="PANTHER" id="PTHR30502">
    <property type="entry name" value="2-KETO-3-DEOXY-L-RHAMNONATE ALDOLASE"/>
    <property type="match status" value="1"/>
</dbReference>
<accession>A0A382EXJ8</accession>
<organism evidence="5">
    <name type="scientific">marine metagenome</name>
    <dbReference type="NCBI Taxonomy" id="408172"/>
    <lineage>
        <taxon>unclassified sequences</taxon>
        <taxon>metagenomes</taxon>
        <taxon>ecological metagenomes</taxon>
    </lineage>
</organism>
<evidence type="ECO:0000256" key="2">
    <source>
        <dbReference type="ARBA" id="ARBA00022723"/>
    </source>
</evidence>
<keyword evidence="2" id="KW-0479">Metal-binding</keyword>
<evidence type="ECO:0000313" key="5">
    <source>
        <dbReference type="EMBL" id="SVB55072.1"/>
    </source>
</evidence>
<dbReference type="InterPro" id="IPR015813">
    <property type="entry name" value="Pyrv/PenolPyrv_kinase-like_dom"/>
</dbReference>
<dbReference type="GO" id="GO:0016832">
    <property type="term" value="F:aldehyde-lyase activity"/>
    <property type="evidence" value="ECO:0007669"/>
    <property type="project" value="TreeGrafter"/>
</dbReference>